<dbReference type="WBParaSite" id="JU765_v2.g12591.t1">
    <property type="protein sequence ID" value="JU765_v2.g12591.t1"/>
    <property type="gene ID" value="JU765_v2.g12591"/>
</dbReference>
<organism evidence="1 2">
    <name type="scientific">Panagrolaimus sp. JU765</name>
    <dbReference type="NCBI Taxonomy" id="591449"/>
    <lineage>
        <taxon>Eukaryota</taxon>
        <taxon>Metazoa</taxon>
        <taxon>Ecdysozoa</taxon>
        <taxon>Nematoda</taxon>
        <taxon>Chromadorea</taxon>
        <taxon>Rhabditida</taxon>
        <taxon>Tylenchina</taxon>
        <taxon>Panagrolaimomorpha</taxon>
        <taxon>Panagrolaimoidea</taxon>
        <taxon>Panagrolaimidae</taxon>
        <taxon>Panagrolaimus</taxon>
    </lineage>
</organism>
<sequence length="260" mass="30715">MEEKLPPKKSIQKVVEKKLPPRQSLQFGTEDVQIKPEIVAKKQVKQHLPKEEKKLPEFNFATENVEPIMPKEEKRPEKPKRKEKVEQNMTFTTDDVEFKPENVPEAKVEKKKQKIKEKSLTEFRFSTKDEMEEKLSPKKPTQKVVVEKKLPPRQSLQFGTEDVQIKPEIMAKKQVKQHLPKEEKKLPELNFATENVEPIMPKEEKRPEKPKRKEKVEQNMTFTTDDVEFKPENVPEAKVEKKKQKIKEKSLPEFNDDHSF</sequence>
<name>A0AC34Q3D0_9BILA</name>
<evidence type="ECO:0000313" key="2">
    <source>
        <dbReference type="WBParaSite" id="JU765_v2.g12591.t1"/>
    </source>
</evidence>
<proteinExistence type="predicted"/>
<dbReference type="Proteomes" id="UP000887576">
    <property type="component" value="Unplaced"/>
</dbReference>
<protein>
    <submittedName>
        <fullName evidence="2">Uncharacterized protein</fullName>
    </submittedName>
</protein>
<accession>A0AC34Q3D0</accession>
<reference evidence="2" key="1">
    <citation type="submission" date="2022-11" db="UniProtKB">
        <authorList>
            <consortium name="WormBaseParasite"/>
        </authorList>
    </citation>
    <scope>IDENTIFICATION</scope>
</reference>
<evidence type="ECO:0000313" key="1">
    <source>
        <dbReference type="Proteomes" id="UP000887576"/>
    </source>
</evidence>